<feature type="region of interest" description="Disordered" evidence="1">
    <location>
        <begin position="17"/>
        <end position="97"/>
    </location>
</feature>
<proteinExistence type="predicted"/>
<accession>A0A7S4G541</accession>
<dbReference type="EMBL" id="HBJA01106497">
    <property type="protein sequence ID" value="CAE0825535.1"/>
    <property type="molecule type" value="Transcribed_RNA"/>
</dbReference>
<dbReference type="AlphaFoldDB" id="A0A7S4G541"/>
<name>A0A7S4G541_9EUGL</name>
<evidence type="ECO:0000313" key="2">
    <source>
        <dbReference type="EMBL" id="CAE0825535.1"/>
    </source>
</evidence>
<sequence length="116" mass="12889">MQCFACLLCVSAERAQWTRPPTVTRQKRSTAAEGSSKPLRAKNSEDNERNRSFRPNNHLNSNSPHAPLHHAWSRAISPAGPQFGGHQDPGGRPTNPRLKWLHYISQINTVSMPAVA</sequence>
<evidence type="ECO:0000256" key="1">
    <source>
        <dbReference type="SAM" id="MobiDB-lite"/>
    </source>
</evidence>
<gene>
    <name evidence="2" type="ORF">EGYM00163_LOCUS36784</name>
</gene>
<protein>
    <submittedName>
        <fullName evidence="2">Uncharacterized protein</fullName>
    </submittedName>
</protein>
<organism evidence="2">
    <name type="scientific">Eutreptiella gymnastica</name>
    <dbReference type="NCBI Taxonomy" id="73025"/>
    <lineage>
        <taxon>Eukaryota</taxon>
        <taxon>Discoba</taxon>
        <taxon>Euglenozoa</taxon>
        <taxon>Euglenida</taxon>
        <taxon>Spirocuta</taxon>
        <taxon>Euglenophyceae</taxon>
        <taxon>Eutreptiales</taxon>
        <taxon>Eutreptiaceae</taxon>
        <taxon>Eutreptiella</taxon>
    </lineage>
</organism>
<reference evidence="2" key="1">
    <citation type="submission" date="2021-01" db="EMBL/GenBank/DDBJ databases">
        <authorList>
            <person name="Corre E."/>
            <person name="Pelletier E."/>
            <person name="Niang G."/>
            <person name="Scheremetjew M."/>
            <person name="Finn R."/>
            <person name="Kale V."/>
            <person name="Holt S."/>
            <person name="Cochrane G."/>
            <person name="Meng A."/>
            <person name="Brown T."/>
            <person name="Cohen L."/>
        </authorList>
    </citation>
    <scope>NUCLEOTIDE SEQUENCE</scope>
    <source>
        <strain evidence="2">CCMP1594</strain>
    </source>
</reference>
<feature type="compositionally biased region" description="Polar residues" evidence="1">
    <location>
        <begin position="53"/>
        <end position="64"/>
    </location>
</feature>
<feature type="compositionally biased region" description="Basic and acidic residues" evidence="1">
    <location>
        <begin position="42"/>
        <end position="51"/>
    </location>
</feature>